<proteinExistence type="predicted"/>
<name>A0A0F9B501_9ZZZZ</name>
<comment type="caution">
    <text evidence="1">The sequence shown here is derived from an EMBL/GenBank/DDBJ whole genome shotgun (WGS) entry which is preliminary data.</text>
</comment>
<evidence type="ECO:0000313" key="1">
    <source>
        <dbReference type="EMBL" id="KKL16964.1"/>
    </source>
</evidence>
<sequence length="262" mass="28633">MPKKILDLIVKVKDEASKDLAKIEGTSGFGGIKGLTKGLTNMINPATMAAGAITALGIAAVKAFSEFQSYTREVSDFAAMIGATTEEASVFIKMSKDFDITMDTMLAAFRTLAQQGIPPTIEGLISVKTMLDNTSSASERLALAQRTIGEQGIKQLLPMFDRLTNEELREYADGMEGALIVTEEMNQLMIDNEKTIKDVTNAWKEYKVRVGYDLALMFDATAFALRSLNTAGLLIPPIRSTSPQSETIFPFNIISSPFRLLR</sequence>
<evidence type="ECO:0008006" key="2">
    <source>
        <dbReference type="Google" id="ProtNLM"/>
    </source>
</evidence>
<protein>
    <recommendedName>
        <fullName evidence="2">Phage tail tape measure protein domain-containing protein</fullName>
    </recommendedName>
</protein>
<gene>
    <name evidence="1" type="ORF">LCGC14_2490300</name>
</gene>
<reference evidence="1" key="1">
    <citation type="journal article" date="2015" name="Nature">
        <title>Complex archaea that bridge the gap between prokaryotes and eukaryotes.</title>
        <authorList>
            <person name="Spang A."/>
            <person name="Saw J.H."/>
            <person name="Jorgensen S.L."/>
            <person name="Zaremba-Niedzwiedzka K."/>
            <person name="Martijn J."/>
            <person name="Lind A.E."/>
            <person name="van Eijk R."/>
            <person name="Schleper C."/>
            <person name="Guy L."/>
            <person name="Ettema T.J."/>
        </authorList>
    </citation>
    <scope>NUCLEOTIDE SEQUENCE</scope>
</reference>
<dbReference type="EMBL" id="LAZR01039457">
    <property type="protein sequence ID" value="KKL16964.1"/>
    <property type="molecule type" value="Genomic_DNA"/>
</dbReference>
<accession>A0A0F9B501</accession>
<dbReference type="AlphaFoldDB" id="A0A0F9B501"/>
<organism evidence="1">
    <name type="scientific">marine sediment metagenome</name>
    <dbReference type="NCBI Taxonomy" id="412755"/>
    <lineage>
        <taxon>unclassified sequences</taxon>
        <taxon>metagenomes</taxon>
        <taxon>ecological metagenomes</taxon>
    </lineage>
</organism>